<evidence type="ECO:0000256" key="6">
    <source>
        <dbReference type="ARBA" id="ARBA00022723"/>
    </source>
</evidence>
<comment type="subcellular location">
    <subcellularLocation>
        <location evidence="3">Endoplasmic reticulum membrane</location>
    </subcellularLocation>
    <subcellularLocation>
        <location evidence="2">Microsome membrane</location>
    </subcellularLocation>
</comment>
<dbReference type="GO" id="GO:0006082">
    <property type="term" value="P:organic acid metabolic process"/>
    <property type="evidence" value="ECO:0007669"/>
    <property type="project" value="TreeGrafter"/>
</dbReference>
<dbReference type="GO" id="GO:0006805">
    <property type="term" value="P:xenobiotic metabolic process"/>
    <property type="evidence" value="ECO:0007669"/>
    <property type="project" value="TreeGrafter"/>
</dbReference>
<reference evidence="16" key="1">
    <citation type="submission" date="2025-08" db="UniProtKB">
        <authorList>
            <consortium name="Ensembl"/>
        </authorList>
    </citation>
    <scope>IDENTIFICATION</scope>
</reference>
<evidence type="ECO:0000256" key="9">
    <source>
        <dbReference type="ARBA" id="ARBA00023002"/>
    </source>
</evidence>
<dbReference type="GO" id="GO:0020037">
    <property type="term" value="F:heme binding"/>
    <property type="evidence" value="ECO:0007669"/>
    <property type="project" value="InterPro"/>
</dbReference>
<evidence type="ECO:0000256" key="10">
    <source>
        <dbReference type="ARBA" id="ARBA00023004"/>
    </source>
</evidence>
<keyword evidence="12 15" id="KW-0472">Membrane</keyword>
<evidence type="ECO:0000256" key="14">
    <source>
        <dbReference type="RuleBase" id="RU000461"/>
    </source>
</evidence>
<dbReference type="Pfam" id="PF00067">
    <property type="entry name" value="p450"/>
    <property type="match status" value="1"/>
</dbReference>
<dbReference type="InterPro" id="IPR008071">
    <property type="entry name" value="Cyt_P450_E_grp-I_CYP2J-like"/>
</dbReference>
<dbReference type="InterPro" id="IPR036396">
    <property type="entry name" value="Cyt_P450_sf"/>
</dbReference>
<dbReference type="GO" id="GO:0005506">
    <property type="term" value="F:iron ion binding"/>
    <property type="evidence" value="ECO:0007669"/>
    <property type="project" value="InterPro"/>
</dbReference>
<keyword evidence="10 13" id="KW-0408">Iron</keyword>
<dbReference type="PRINTS" id="PR00385">
    <property type="entry name" value="P450"/>
</dbReference>
<dbReference type="AlphaFoldDB" id="A0A8C8BWG8"/>
<keyword evidence="15" id="KW-1133">Transmembrane helix</keyword>
<dbReference type="CDD" id="cd11026">
    <property type="entry name" value="CYP2"/>
    <property type="match status" value="1"/>
</dbReference>
<keyword evidence="6 13" id="KW-0479">Metal-binding</keyword>
<keyword evidence="5 13" id="KW-0349">Heme</keyword>
<evidence type="ECO:0000256" key="2">
    <source>
        <dbReference type="ARBA" id="ARBA00004524"/>
    </source>
</evidence>
<keyword evidence="9 14" id="KW-0560">Oxidoreductase</keyword>
<comment type="cofactor">
    <cofactor evidence="1 13">
        <name>heme</name>
        <dbReference type="ChEBI" id="CHEBI:30413"/>
    </cofactor>
</comment>
<evidence type="ECO:0000256" key="11">
    <source>
        <dbReference type="ARBA" id="ARBA00023033"/>
    </source>
</evidence>
<keyword evidence="11 14" id="KW-0503">Monooxygenase</keyword>
<dbReference type="GO" id="GO:0005789">
    <property type="term" value="C:endoplasmic reticulum membrane"/>
    <property type="evidence" value="ECO:0007669"/>
    <property type="project" value="UniProtKB-SubCell"/>
</dbReference>
<evidence type="ECO:0000256" key="4">
    <source>
        <dbReference type="ARBA" id="ARBA00010617"/>
    </source>
</evidence>
<dbReference type="PROSITE" id="PS00086">
    <property type="entry name" value="CYTOCHROME_P450"/>
    <property type="match status" value="1"/>
</dbReference>
<dbReference type="PRINTS" id="PR00463">
    <property type="entry name" value="EP450I"/>
</dbReference>
<dbReference type="PANTHER" id="PTHR24300:SF301">
    <property type="entry name" value="CYP2J25 PROTEIN-RELATED"/>
    <property type="match status" value="1"/>
</dbReference>
<proteinExistence type="inferred from homology"/>
<accession>A0A8C8BWG8</accession>
<dbReference type="Ensembl" id="ENSOTST00005003012.2">
    <property type="protein sequence ID" value="ENSOTSP00005002706.2"/>
    <property type="gene ID" value="ENSOTSG00005001551.2"/>
</dbReference>
<evidence type="ECO:0000256" key="13">
    <source>
        <dbReference type="PIRSR" id="PIRSR602401-1"/>
    </source>
</evidence>
<dbReference type="InterPro" id="IPR017972">
    <property type="entry name" value="Cyt_P450_CS"/>
</dbReference>
<dbReference type="PRINTS" id="PR01688">
    <property type="entry name" value="EP450ICYP2J"/>
</dbReference>
<dbReference type="Gene3D" id="1.10.630.10">
    <property type="entry name" value="Cytochrome P450"/>
    <property type="match status" value="1"/>
</dbReference>
<evidence type="ECO:0000256" key="7">
    <source>
        <dbReference type="ARBA" id="ARBA00022824"/>
    </source>
</evidence>
<evidence type="ECO:0000256" key="12">
    <source>
        <dbReference type="ARBA" id="ARBA00023136"/>
    </source>
</evidence>
<evidence type="ECO:0000313" key="17">
    <source>
        <dbReference type="Proteomes" id="UP000694402"/>
    </source>
</evidence>
<keyword evidence="8" id="KW-0492">Microsome</keyword>
<keyword evidence="7" id="KW-0256">Endoplasmic reticulum</keyword>
<comment type="similarity">
    <text evidence="4 14">Belongs to the cytochrome P450 family.</text>
</comment>
<keyword evidence="17" id="KW-1185">Reference proteome</keyword>
<evidence type="ECO:0000256" key="8">
    <source>
        <dbReference type="ARBA" id="ARBA00022848"/>
    </source>
</evidence>
<dbReference type="FunFam" id="1.10.630.10:FF:000004">
    <property type="entry name" value="cytochrome P450 2D15 isoform X1"/>
    <property type="match status" value="1"/>
</dbReference>
<feature type="transmembrane region" description="Helical" evidence="15">
    <location>
        <begin position="12"/>
        <end position="32"/>
    </location>
</feature>
<evidence type="ECO:0000256" key="1">
    <source>
        <dbReference type="ARBA" id="ARBA00001971"/>
    </source>
</evidence>
<dbReference type="InterPro" id="IPR002401">
    <property type="entry name" value="Cyt_P450_E_grp-I"/>
</dbReference>
<reference evidence="16" key="2">
    <citation type="submission" date="2025-09" db="UniProtKB">
        <authorList>
            <consortium name="Ensembl"/>
        </authorList>
    </citation>
    <scope>IDENTIFICATION</scope>
</reference>
<dbReference type="GO" id="GO:0016712">
    <property type="term" value="F:oxidoreductase activity, acting on paired donors, with incorporation or reduction of molecular oxygen, reduced flavin or flavoprotein as one donor, and incorporation of one atom of oxygen"/>
    <property type="evidence" value="ECO:0007669"/>
    <property type="project" value="InterPro"/>
</dbReference>
<dbReference type="PANTHER" id="PTHR24300">
    <property type="entry name" value="CYTOCHROME P450 508A4-RELATED"/>
    <property type="match status" value="1"/>
</dbReference>
<sequence length="524" mass="60180">MSKLLHYSVLEWLDIKTFLIFLCVFLVLADLLKNKTPKNFPPGPWSWPFIGNMFQFDPAKIHLQFEECEKKYGKIFSLRIPSANQGPKWVILSGYEMVKEALVHNGDSFVDRPSIPLFEDIYFGSQAMGSKGNEWTTEEPLKEEVTGVVMSNGYPWKQQRRFALSTLRNFGVGKKSLEPSIQIEAQCLNEAIQSEQGKPFSPQILMNNAVSNVICCLVFGDRFEYSDDQFQTLLKTMNEIIYLEGGFWAGMYNMMPWVMRRVPGPHRRIFTGWKEVISFINIRIQEHMKDNDPSSPRDFIDCFLNEIEKCEDDTRAGFNLENLSFCTLDLFVAGTETTSTTLHWGLLFMINYPEIQAKVQAEIDAVVRSSRQPSMEDRNRMPYTDAVIHETQRMGNIIPLNVSRMATKDTEVGGYTIPKNTIVLGTLQSILFDESEWETPHTFNPGHFLDQEGKFRKRDAFLPFSLGKRVCPGEQLAKMELFLFFTSLLQRFTFFSPPGVEPSLDFQMGVTHSPKPYQLCATPR</sequence>
<name>A0A8C8BWG8_ONCTS</name>
<dbReference type="SUPFAM" id="SSF48264">
    <property type="entry name" value="Cytochrome P450"/>
    <property type="match status" value="1"/>
</dbReference>
<evidence type="ECO:0000256" key="3">
    <source>
        <dbReference type="ARBA" id="ARBA00004586"/>
    </source>
</evidence>
<feature type="binding site" description="axial binding residue" evidence="13">
    <location>
        <position position="471"/>
    </location>
    <ligand>
        <name>heme</name>
        <dbReference type="ChEBI" id="CHEBI:30413"/>
    </ligand>
    <ligandPart>
        <name>Fe</name>
        <dbReference type="ChEBI" id="CHEBI:18248"/>
    </ligandPart>
</feature>
<dbReference type="InterPro" id="IPR001128">
    <property type="entry name" value="Cyt_P450"/>
</dbReference>
<evidence type="ECO:0000313" key="16">
    <source>
        <dbReference type="Ensembl" id="ENSOTSP00005002706.2"/>
    </source>
</evidence>
<protein>
    <submittedName>
        <fullName evidence="16">Uncharacterized protein</fullName>
    </submittedName>
</protein>
<organism evidence="16 17">
    <name type="scientific">Oncorhynchus tshawytscha</name>
    <name type="common">Chinook salmon</name>
    <name type="synonym">Salmo tshawytscha</name>
    <dbReference type="NCBI Taxonomy" id="74940"/>
    <lineage>
        <taxon>Eukaryota</taxon>
        <taxon>Metazoa</taxon>
        <taxon>Chordata</taxon>
        <taxon>Craniata</taxon>
        <taxon>Vertebrata</taxon>
        <taxon>Euteleostomi</taxon>
        <taxon>Actinopterygii</taxon>
        <taxon>Neopterygii</taxon>
        <taxon>Teleostei</taxon>
        <taxon>Protacanthopterygii</taxon>
        <taxon>Salmoniformes</taxon>
        <taxon>Salmonidae</taxon>
        <taxon>Salmoninae</taxon>
        <taxon>Oncorhynchus</taxon>
    </lineage>
</organism>
<dbReference type="GeneTree" id="ENSGT00950000182879"/>
<dbReference type="Proteomes" id="UP000694402">
    <property type="component" value="Unassembled WGS sequence"/>
</dbReference>
<keyword evidence="15" id="KW-0812">Transmembrane</keyword>
<evidence type="ECO:0000256" key="5">
    <source>
        <dbReference type="ARBA" id="ARBA00022617"/>
    </source>
</evidence>
<gene>
    <name evidence="16" type="primary">CYP2U1</name>
</gene>
<evidence type="ECO:0000256" key="15">
    <source>
        <dbReference type="SAM" id="Phobius"/>
    </source>
</evidence>
<dbReference type="InterPro" id="IPR050182">
    <property type="entry name" value="Cytochrome_P450_fam2"/>
</dbReference>